<accession>A0ABT7Y525</accession>
<dbReference type="SUPFAM" id="SSF51206">
    <property type="entry name" value="cAMP-binding domain-like"/>
    <property type="match status" value="1"/>
</dbReference>
<keyword evidence="7" id="KW-1185">Reference proteome</keyword>
<proteinExistence type="predicted"/>
<dbReference type="PANTHER" id="PTHR24567:SF74">
    <property type="entry name" value="HTH-TYPE TRANSCRIPTIONAL REGULATOR ARCR"/>
    <property type="match status" value="1"/>
</dbReference>
<evidence type="ECO:0000313" key="6">
    <source>
        <dbReference type="EMBL" id="MDN2483076.1"/>
    </source>
</evidence>
<dbReference type="InterPro" id="IPR014710">
    <property type="entry name" value="RmlC-like_jellyroll"/>
</dbReference>
<sequence>MSTQQLLNAIIRQDDYPLLNSALLDKGSTKTVKAGQFLFRQGDHPGQLSVVLTGWVEFSYIDLEGNYVIVERTTAGQWYGDGNFVDGQAVPYSALVLNDVTVLSLPHPLIRADKKLEAEVYRLIANNAVARLRIMYRKFDSIATLPIEQRILERLEQLRGASNVIEITHDELASYIGTSRHKVSRAMKRLDNDNKIKQLYKKVEII</sequence>
<protein>
    <submittedName>
        <fullName evidence="6">Crp/Fnr family transcriptional regulator</fullName>
    </submittedName>
</protein>
<keyword evidence="2" id="KW-0238">DNA-binding</keyword>
<dbReference type="RefSeq" id="WP_289963131.1">
    <property type="nucleotide sequence ID" value="NZ_JAUEOZ010000002.1"/>
</dbReference>
<evidence type="ECO:0000259" key="4">
    <source>
        <dbReference type="PROSITE" id="PS50042"/>
    </source>
</evidence>
<dbReference type="Proteomes" id="UP001169719">
    <property type="component" value="Unassembled WGS sequence"/>
</dbReference>
<evidence type="ECO:0000256" key="1">
    <source>
        <dbReference type="ARBA" id="ARBA00023015"/>
    </source>
</evidence>
<dbReference type="InterPro" id="IPR012318">
    <property type="entry name" value="HTH_CRP"/>
</dbReference>
<keyword evidence="1" id="KW-0805">Transcription regulation</keyword>
<gene>
    <name evidence="6" type="ORF">QWJ08_17165</name>
</gene>
<dbReference type="InterPro" id="IPR000595">
    <property type="entry name" value="cNMP-bd_dom"/>
</dbReference>
<evidence type="ECO:0000259" key="5">
    <source>
        <dbReference type="PROSITE" id="PS51063"/>
    </source>
</evidence>
<evidence type="ECO:0000256" key="2">
    <source>
        <dbReference type="ARBA" id="ARBA00023125"/>
    </source>
</evidence>
<evidence type="ECO:0000313" key="7">
    <source>
        <dbReference type="Proteomes" id="UP001169719"/>
    </source>
</evidence>
<dbReference type="PROSITE" id="PS50042">
    <property type="entry name" value="CNMP_BINDING_3"/>
    <property type="match status" value="1"/>
</dbReference>
<comment type="caution">
    <text evidence="6">The sequence shown here is derived from an EMBL/GenBank/DDBJ whole genome shotgun (WGS) entry which is preliminary data.</text>
</comment>
<dbReference type="InterPro" id="IPR036390">
    <property type="entry name" value="WH_DNA-bd_sf"/>
</dbReference>
<dbReference type="SUPFAM" id="SSF46785">
    <property type="entry name" value="Winged helix' DNA-binding domain"/>
    <property type="match status" value="1"/>
</dbReference>
<name>A0ABT7Y525_9VIBR</name>
<feature type="domain" description="HTH crp-type" evidence="5">
    <location>
        <begin position="145"/>
        <end position="206"/>
    </location>
</feature>
<dbReference type="PANTHER" id="PTHR24567">
    <property type="entry name" value="CRP FAMILY TRANSCRIPTIONAL REGULATORY PROTEIN"/>
    <property type="match status" value="1"/>
</dbReference>
<evidence type="ECO:0000256" key="3">
    <source>
        <dbReference type="ARBA" id="ARBA00023163"/>
    </source>
</evidence>
<dbReference type="InterPro" id="IPR050397">
    <property type="entry name" value="Env_Response_Regulators"/>
</dbReference>
<dbReference type="Pfam" id="PF13545">
    <property type="entry name" value="HTH_Crp_2"/>
    <property type="match status" value="1"/>
</dbReference>
<dbReference type="CDD" id="cd00038">
    <property type="entry name" value="CAP_ED"/>
    <property type="match status" value="1"/>
</dbReference>
<keyword evidence="3" id="KW-0804">Transcription</keyword>
<feature type="domain" description="Cyclic nucleotide-binding" evidence="4">
    <location>
        <begin position="23"/>
        <end position="96"/>
    </location>
</feature>
<dbReference type="EMBL" id="JAUEOZ010000002">
    <property type="protein sequence ID" value="MDN2483076.1"/>
    <property type="molecule type" value="Genomic_DNA"/>
</dbReference>
<organism evidence="6 7">
    <name type="scientific">Vibrio agarivorans</name>
    <dbReference type="NCBI Taxonomy" id="153622"/>
    <lineage>
        <taxon>Bacteria</taxon>
        <taxon>Pseudomonadati</taxon>
        <taxon>Pseudomonadota</taxon>
        <taxon>Gammaproteobacteria</taxon>
        <taxon>Vibrionales</taxon>
        <taxon>Vibrionaceae</taxon>
        <taxon>Vibrio</taxon>
    </lineage>
</organism>
<dbReference type="Pfam" id="PF00027">
    <property type="entry name" value="cNMP_binding"/>
    <property type="match status" value="1"/>
</dbReference>
<dbReference type="Gene3D" id="2.60.120.10">
    <property type="entry name" value="Jelly Rolls"/>
    <property type="match status" value="1"/>
</dbReference>
<reference evidence="6" key="1">
    <citation type="submission" date="2024-05" db="EMBL/GenBank/DDBJ databases">
        <title>Genome Sequences of Four Agar- Degrading Marine Bacteria.</title>
        <authorList>
            <person name="Phillips E.K."/>
            <person name="Shaffer J.C."/>
            <person name="Henson M.W."/>
            <person name="Temperton B."/>
            <person name="Thrash C.J."/>
            <person name="Martin M.O."/>
        </authorList>
    </citation>
    <scope>NUCLEOTIDE SEQUENCE</scope>
    <source>
        <strain evidence="6">EKP203</strain>
    </source>
</reference>
<dbReference type="PROSITE" id="PS51063">
    <property type="entry name" value="HTH_CRP_2"/>
    <property type="match status" value="1"/>
</dbReference>
<dbReference type="InterPro" id="IPR018490">
    <property type="entry name" value="cNMP-bd_dom_sf"/>
</dbReference>